<evidence type="ECO:0000313" key="7">
    <source>
        <dbReference type="EMBL" id="RYR21469.1"/>
    </source>
</evidence>
<dbReference type="FunFam" id="1.10.600.10:FF:000007">
    <property type="entry name" value="Isoprene synthase, chloroplastic"/>
    <property type="match status" value="1"/>
</dbReference>
<dbReference type="InterPro" id="IPR008930">
    <property type="entry name" value="Terpenoid_cyclase/PrenylTrfase"/>
</dbReference>
<dbReference type="InterPro" id="IPR034741">
    <property type="entry name" value="Terpene_cyclase-like_1_C"/>
</dbReference>
<feature type="domain" description="Terpene synthase N-terminal" evidence="5">
    <location>
        <begin position="36"/>
        <end position="226"/>
    </location>
</feature>
<evidence type="ECO:0000259" key="6">
    <source>
        <dbReference type="Pfam" id="PF03936"/>
    </source>
</evidence>
<dbReference type="GO" id="GO:0010333">
    <property type="term" value="F:terpene synthase activity"/>
    <property type="evidence" value="ECO:0007669"/>
    <property type="project" value="InterPro"/>
</dbReference>
<reference evidence="7 8" key="1">
    <citation type="submission" date="2019-01" db="EMBL/GenBank/DDBJ databases">
        <title>Sequencing of cultivated peanut Arachis hypogaea provides insights into genome evolution and oil improvement.</title>
        <authorList>
            <person name="Chen X."/>
        </authorList>
    </citation>
    <scope>NUCLEOTIDE SEQUENCE [LARGE SCALE GENOMIC DNA]</scope>
    <source>
        <strain evidence="8">cv. Fuhuasheng</strain>
        <tissue evidence="7">Leaves</tissue>
    </source>
</reference>
<keyword evidence="3" id="KW-0460">Magnesium</keyword>
<comment type="caution">
    <text evidence="7">The sequence shown here is derived from an EMBL/GenBank/DDBJ whole genome shotgun (WGS) entry which is preliminary data.</text>
</comment>
<dbReference type="SFLD" id="SFLDS00005">
    <property type="entry name" value="Isoprenoid_Synthase_Type_I"/>
    <property type="match status" value="1"/>
</dbReference>
<dbReference type="InterPro" id="IPR050148">
    <property type="entry name" value="Terpene_synthase-like"/>
</dbReference>
<proteinExistence type="predicted"/>
<dbReference type="PANTHER" id="PTHR31225">
    <property type="entry name" value="OS04G0344100 PROTEIN-RELATED"/>
    <property type="match status" value="1"/>
</dbReference>
<keyword evidence="2" id="KW-0479">Metal-binding</keyword>
<dbReference type="InterPro" id="IPR036965">
    <property type="entry name" value="Terpene_synth_N_sf"/>
</dbReference>
<dbReference type="PANTHER" id="PTHR31225:SF221">
    <property type="entry name" value="(-)-GERMACRENE D SYNTHASE"/>
    <property type="match status" value="1"/>
</dbReference>
<protein>
    <submittedName>
        <fullName evidence="7">Uncharacterized protein</fullName>
    </submittedName>
</protein>
<keyword evidence="4" id="KW-0456">Lyase</keyword>
<dbReference type="GO" id="GO:0009611">
    <property type="term" value="P:response to wounding"/>
    <property type="evidence" value="ECO:0007669"/>
    <property type="project" value="UniProtKB-ARBA"/>
</dbReference>
<name>A0A445A4X0_ARAHY</name>
<dbReference type="Gene3D" id="1.50.10.130">
    <property type="entry name" value="Terpene synthase, N-terminal domain"/>
    <property type="match status" value="1"/>
</dbReference>
<evidence type="ECO:0000256" key="4">
    <source>
        <dbReference type="ARBA" id="ARBA00023239"/>
    </source>
</evidence>
<dbReference type="STRING" id="3818.A0A445A4X0"/>
<dbReference type="Gene3D" id="1.10.600.10">
    <property type="entry name" value="Farnesyl Diphosphate Synthase"/>
    <property type="match status" value="1"/>
</dbReference>
<gene>
    <name evidence="7" type="ORF">Ahy_B03g066768</name>
</gene>
<sequence>MSTSGALTLNYYLPKPNANSSLHDHRRTSAYHPSIWKDYFLQYASEFKYFVLPLITSHMQELDYKTEPQIDELKKEVFKMLTSTSEKPLAKLDLIDSICRLGIHYHFECEIDEVMQQIHKSYVKNGEITIEDNLRSIALLFRLLRQHGFRVSSNVFNKFKDIDGNFNESLTKDVEGMLSLYEASYLRIHREKILEEALKFTSTKLESITTHHELSPFLAAQVKHSLRQPLHHGLPRWEARHYISIYQQHPNQNEVLLTLAKLDFNYLQKLHKKEVGNLTKWWEELDVSRKLPYARDRIVECCSWILSVYFEPKYYQARILLTQTIALLSIIDDTYDNYGTIAELELFTKAIDRWDACYLDDLPEYMKIIYRALLGAFEKAKQEVVKEGRGYSIDYGINEFKKTVKAYLTEAKWFNSNYVAKTEEYLQTCTRSTTYPLLTTTCFIGMGDMASEDVFKWVTNEPKIVTASAIVCRLMDDIVSNEFEQKRGHVASFLECYMKEYDVSREEAIKEAEKRVSDAWKDIHEECLMPTKVPMIFLIRSLNMTRFISVMYKNQDNYTHAEGIMKKYIEDLLIDPVPI</sequence>
<evidence type="ECO:0000313" key="8">
    <source>
        <dbReference type="Proteomes" id="UP000289738"/>
    </source>
</evidence>
<accession>A0A445A4X0</accession>
<feature type="domain" description="Terpene synthase metal-binding" evidence="6">
    <location>
        <begin position="284"/>
        <end position="522"/>
    </location>
</feature>
<dbReference type="SUPFAM" id="SSF48239">
    <property type="entry name" value="Terpenoid cyclases/Protein prenyltransferases"/>
    <property type="match status" value="1"/>
</dbReference>
<comment type="cofactor">
    <cofactor evidence="1">
        <name>Mg(2+)</name>
        <dbReference type="ChEBI" id="CHEBI:18420"/>
    </cofactor>
</comment>
<dbReference type="AlphaFoldDB" id="A0A445A4X0"/>
<dbReference type="InterPro" id="IPR008949">
    <property type="entry name" value="Isoprenoid_synthase_dom_sf"/>
</dbReference>
<dbReference type="InterPro" id="IPR001906">
    <property type="entry name" value="Terpene_synth_N"/>
</dbReference>
<dbReference type="GO" id="GO:0080027">
    <property type="term" value="P:response to herbivore"/>
    <property type="evidence" value="ECO:0007669"/>
    <property type="project" value="UniProtKB-ARBA"/>
</dbReference>
<dbReference type="GO" id="GO:0016102">
    <property type="term" value="P:diterpenoid biosynthetic process"/>
    <property type="evidence" value="ECO:0007669"/>
    <property type="project" value="InterPro"/>
</dbReference>
<keyword evidence="8" id="KW-1185">Reference proteome</keyword>
<dbReference type="InterPro" id="IPR044814">
    <property type="entry name" value="Terpene_cyclase_plant_C1"/>
</dbReference>
<dbReference type="GO" id="GO:0000287">
    <property type="term" value="F:magnesium ion binding"/>
    <property type="evidence" value="ECO:0007669"/>
    <property type="project" value="InterPro"/>
</dbReference>
<dbReference type="EMBL" id="SDMP01000013">
    <property type="protein sequence ID" value="RYR21469.1"/>
    <property type="molecule type" value="Genomic_DNA"/>
</dbReference>
<dbReference type="InterPro" id="IPR005630">
    <property type="entry name" value="Terpene_synthase_metal-bd"/>
</dbReference>
<dbReference type="CDD" id="cd00684">
    <property type="entry name" value="Terpene_cyclase_plant_C1"/>
    <property type="match status" value="1"/>
</dbReference>
<dbReference type="Pfam" id="PF03936">
    <property type="entry name" value="Terpene_synth_C"/>
    <property type="match status" value="1"/>
</dbReference>
<dbReference type="SUPFAM" id="SSF48576">
    <property type="entry name" value="Terpenoid synthases"/>
    <property type="match status" value="1"/>
</dbReference>
<evidence type="ECO:0000256" key="3">
    <source>
        <dbReference type="ARBA" id="ARBA00022842"/>
    </source>
</evidence>
<dbReference type="SFLD" id="SFLDG01019">
    <property type="entry name" value="Terpene_Cyclase_Like_1_C_Termi"/>
    <property type="match status" value="1"/>
</dbReference>
<dbReference type="Proteomes" id="UP000289738">
    <property type="component" value="Chromosome B03"/>
</dbReference>
<dbReference type="Pfam" id="PF01397">
    <property type="entry name" value="Terpene_synth"/>
    <property type="match status" value="1"/>
</dbReference>
<dbReference type="FunFam" id="1.50.10.130:FF:000001">
    <property type="entry name" value="Isoprene synthase, chloroplastic"/>
    <property type="match status" value="1"/>
</dbReference>
<evidence type="ECO:0000256" key="2">
    <source>
        <dbReference type="ARBA" id="ARBA00022723"/>
    </source>
</evidence>
<organism evidence="7 8">
    <name type="scientific">Arachis hypogaea</name>
    <name type="common">Peanut</name>
    <dbReference type="NCBI Taxonomy" id="3818"/>
    <lineage>
        <taxon>Eukaryota</taxon>
        <taxon>Viridiplantae</taxon>
        <taxon>Streptophyta</taxon>
        <taxon>Embryophyta</taxon>
        <taxon>Tracheophyta</taxon>
        <taxon>Spermatophyta</taxon>
        <taxon>Magnoliopsida</taxon>
        <taxon>eudicotyledons</taxon>
        <taxon>Gunneridae</taxon>
        <taxon>Pentapetalae</taxon>
        <taxon>rosids</taxon>
        <taxon>fabids</taxon>
        <taxon>Fabales</taxon>
        <taxon>Fabaceae</taxon>
        <taxon>Papilionoideae</taxon>
        <taxon>50 kb inversion clade</taxon>
        <taxon>dalbergioids sensu lato</taxon>
        <taxon>Dalbergieae</taxon>
        <taxon>Pterocarpus clade</taxon>
        <taxon>Arachis</taxon>
    </lineage>
</organism>
<evidence type="ECO:0000256" key="1">
    <source>
        <dbReference type="ARBA" id="ARBA00001946"/>
    </source>
</evidence>
<evidence type="ECO:0000259" key="5">
    <source>
        <dbReference type="Pfam" id="PF01397"/>
    </source>
</evidence>